<evidence type="ECO:0000259" key="1">
    <source>
        <dbReference type="Pfam" id="PF07812"/>
    </source>
</evidence>
<evidence type="ECO:0000313" key="3">
    <source>
        <dbReference type="Proteomes" id="UP001500945"/>
    </source>
</evidence>
<dbReference type="RefSeq" id="WP_345203930.1">
    <property type="nucleotide sequence ID" value="NZ_BAABGM010000009.1"/>
</dbReference>
<keyword evidence="3" id="KW-1185">Reference proteome</keyword>
<comment type="caution">
    <text evidence="2">The sequence shown here is derived from an EMBL/GenBank/DDBJ whole genome shotgun (WGS) entry which is preliminary data.</text>
</comment>
<dbReference type="Proteomes" id="UP001500945">
    <property type="component" value="Unassembled WGS sequence"/>
</dbReference>
<feature type="domain" description="TfuA-like core" evidence="1">
    <location>
        <begin position="48"/>
        <end position="167"/>
    </location>
</feature>
<name>A0ABP8KA69_9MICO</name>
<dbReference type="InterPro" id="IPR012924">
    <property type="entry name" value="TfuA_core"/>
</dbReference>
<proteinExistence type="predicted"/>
<sequence>MSTHVFLGPTLSAERARAHLDAEYHPPAEQGDVLRAIDRGATAIGIVDGFFQFVPSIWHKEVLLALERGVRVYGAASMGALRAAELHPFGMVGVGRVYEWYASGLIEDDDEVAVAHAPAEFGYRAISDAMVNIRDALARAVDEAVVPPSLAQRLVDRAKSLHYPDRSFADLLRVAPELGADPSQVRRLESFLARQGASLKERDARAMLDAMASDAAAAAADGAGAGAVHPPPGWRVERTVFLADLLSAVDVEAGDAEHPVGETSDVARKKTLLRILARREASRAGVELGAEDVQRAADAFRAAFHLDDEETTLEWLRTAGLTREAFADLMRDAALIEALQEHLAAEVDLGAVEQARLATARLWARYGV</sequence>
<gene>
    <name evidence="2" type="ORF">GCM10023168_13820</name>
</gene>
<dbReference type="SUPFAM" id="SSF109998">
    <property type="entry name" value="Triger factor/SurA peptide-binding domain-like"/>
    <property type="match status" value="1"/>
</dbReference>
<organism evidence="2 3">
    <name type="scientific">Fodinibacter luteus</name>
    <dbReference type="NCBI Taxonomy" id="552064"/>
    <lineage>
        <taxon>Bacteria</taxon>
        <taxon>Bacillati</taxon>
        <taxon>Actinomycetota</taxon>
        <taxon>Actinomycetes</taxon>
        <taxon>Micrococcales</taxon>
        <taxon>Intrasporangiaceae</taxon>
        <taxon>Fodinibacter (ex Wang et al. 2009)</taxon>
    </lineage>
</organism>
<evidence type="ECO:0000313" key="2">
    <source>
        <dbReference type="EMBL" id="GAA4402873.1"/>
    </source>
</evidence>
<dbReference type="InterPro" id="IPR027304">
    <property type="entry name" value="Trigger_fact/SurA_dom_sf"/>
</dbReference>
<dbReference type="EMBL" id="BAABGM010000009">
    <property type="protein sequence ID" value="GAA4402873.1"/>
    <property type="molecule type" value="Genomic_DNA"/>
</dbReference>
<accession>A0ABP8KA69</accession>
<reference evidence="3" key="1">
    <citation type="journal article" date="2019" name="Int. J. Syst. Evol. Microbiol.">
        <title>The Global Catalogue of Microorganisms (GCM) 10K type strain sequencing project: providing services to taxonomists for standard genome sequencing and annotation.</title>
        <authorList>
            <consortium name="The Broad Institute Genomics Platform"/>
            <consortium name="The Broad Institute Genome Sequencing Center for Infectious Disease"/>
            <person name="Wu L."/>
            <person name="Ma J."/>
        </authorList>
    </citation>
    <scope>NUCLEOTIDE SEQUENCE [LARGE SCALE GENOMIC DNA]</scope>
    <source>
        <strain evidence="3">JCM 17809</strain>
    </source>
</reference>
<protein>
    <recommendedName>
        <fullName evidence="1">TfuA-like core domain-containing protein</fullName>
    </recommendedName>
</protein>
<dbReference type="Pfam" id="PF07812">
    <property type="entry name" value="TfuA"/>
    <property type="match status" value="1"/>
</dbReference>